<keyword evidence="2" id="KW-1133">Transmembrane helix</keyword>
<feature type="compositionally biased region" description="Low complexity" evidence="1">
    <location>
        <begin position="28"/>
        <end position="42"/>
    </location>
</feature>
<feature type="transmembrane region" description="Helical" evidence="2">
    <location>
        <begin position="87"/>
        <end position="112"/>
    </location>
</feature>
<keyword evidence="4" id="KW-1185">Reference proteome</keyword>
<reference evidence="3 4" key="1">
    <citation type="submission" date="2021-05" db="EMBL/GenBank/DDBJ databases">
        <title>Novel species in genus Arthrobacter.</title>
        <authorList>
            <person name="Zhang G."/>
        </authorList>
    </citation>
    <scope>NUCLEOTIDE SEQUENCE [LARGE SCALE GENOMIC DNA]</scope>
    <source>
        <strain evidence="4">zg-ZUI227</strain>
    </source>
</reference>
<evidence type="ECO:0000256" key="1">
    <source>
        <dbReference type="SAM" id="MobiDB-lite"/>
    </source>
</evidence>
<feature type="region of interest" description="Disordered" evidence="1">
    <location>
        <begin position="1"/>
        <end position="43"/>
    </location>
</feature>
<evidence type="ECO:0000313" key="4">
    <source>
        <dbReference type="Proteomes" id="UP000676885"/>
    </source>
</evidence>
<dbReference type="Proteomes" id="UP000676885">
    <property type="component" value="Chromosome"/>
</dbReference>
<accession>A0A975M7E2</accession>
<dbReference type="InterPro" id="IPR016566">
    <property type="entry name" value="UCP010219"/>
</dbReference>
<dbReference type="KEGG" id="ajg:KKR91_06910"/>
<gene>
    <name evidence="3" type="ORF">KKR91_06910</name>
</gene>
<organism evidence="3 4">
    <name type="scientific">Arthrobacter jiangjiafuii</name>
    <dbReference type="NCBI Taxonomy" id="2817475"/>
    <lineage>
        <taxon>Bacteria</taxon>
        <taxon>Bacillati</taxon>
        <taxon>Actinomycetota</taxon>
        <taxon>Actinomycetes</taxon>
        <taxon>Micrococcales</taxon>
        <taxon>Micrococcaceae</taxon>
        <taxon>Arthrobacter</taxon>
    </lineage>
</organism>
<proteinExistence type="predicted"/>
<dbReference type="EMBL" id="CP076022">
    <property type="protein sequence ID" value="QWC11287.1"/>
    <property type="molecule type" value="Genomic_DNA"/>
</dbReference>
<keyword evidence="2" id="KW-0472">Membrane</keyword>
<dbReference type="RefSeq" id="WP_210230963.1">
    <property type="nucleotide sequence ID" value="NZ_CP076022.1"/>
</dbReference>
<name>A0A975M7E2_9MICC</name>
<evidence type="ECO:0000313" key="3">
    <source>
        <dbReference type="EMBL" id="QWC11287.1"/>
    </source>
</evidence>
<dbReference type="AlphaFoldDB" id="A0A975M7E2"/>
<feature type="transmembrane region" description="Helical" evidence="2">
    <location>
        <begin position="162"/>
        <end position="185"/>
    </location>
</feature>
<keyword evidence="2" id="KW-0812">Transmembrane</keyword>
<sequence>MTDPQGNVPHGAVPQGADRPEAPRAVNATAGEPETGAAGSAGQPSLGDVAGAYAAKAGVERGDDGQIDVLKSVGGVRGLAEAIVPGLLFTLIFTITSGLYVSLGAAVASAAVFSAANLVQKRPLMQSLTGVIGVVICAVVALRSGSGTEFFLPGFFLNAAYILAFIVSILVRWPVAGLLFGFIRGENLEWRSDRKRIRVYALATWIIIAVFALRLGVQLPLYLADNVAALGTMRLAMGVPLYALGLWLAWMVSRPLAVPDVPAESRG</sequence>
<dbReference type="Pfam" id="PF11361">
    <property type="entry name" value="DUF3159"/>
    <property type="match status" value="1"/>
</dbReference>
<evidence type="ECO:0000256" key="2">
    <source>
        <dbReference type="SAM" id="Phobius"/>
    </source>
</evidence>
<feature type="transmembrane region" description="Helical" evidence="2">
    <location>
        <begin position="197"/>
        <end position="215"/>
    </location>
</feature>
<feature type="transmembrane region" description="Helical" evidence="2">
    <location>
        <begin position="124"/>
        <end position="142"/>
    </location>
</feature>
<protein>
    <submittedName>
        <fullName evidence="3">DUF3159 domain-containing protein</fullName>
    </submittedName>
</protein>
<feature type="transmembrane region" description="Helical" evidence="2">
    <location>
        <begin position="227"/>
        <end position="250"/>
    </location>
</feature>